<dbReference type="Pfam" id="PF02776">
    <property type="entry name" value="TPP_enzyme_N"/>
    <property type="match status" value="1"/>
</dbReference>
<dbReference type="PANTHER" id="PTHR18968:SF13">
    <property type="entry name" value="ACETOLACTATE SYNTHASE CATALYTIC SUBUNIT, MITOCHONDRIAL"/>
    <property type="match status" value="1"/>
</dbReference>
<dbReference type="InterPro" id="IPR029061">
    <property type="entry name" value="THDP-binding"/>
</dbReference>
<dbReference type="RefSeq" id="WP_344030763.1">
    <property type="nucleotide sequence ID" value="NZ_BAAAOB010000001.1"/>
</dbReference>
<keyword evidence="5" id="KW-1185">Reference proteome</keyword>
<dbReference type="EMBL" id="BAAAOB010000001">
    <property type="protein sequence ID" value="GAA1785477.1"/>
    <property type="molecule type" value="Genomic_DNA"/>
</dbReference>
<evidence type="ECO:0000259" key="2">
    <source>
        <dbReference type="Pfam" id="PF00205"/>
    </source>
</evidence>
<dbReference type="SUPFAM" id="SSF52467">
    <property type="entry name" value="DHS-like NAD/FAD-binding domain"/>
    <property type="match status" value="1"/>
</dbReference>
<reference evidence="4 5" key="1">
    <citation type="journal article" date="2019" name="Int. J. Syst. Evol. Microbiol.">
        <title>The Global Catalogue of Microorganisms (GCM) 10K type strain sequencing project: providing services to taxonomists for standard genome sequencing and annotation.</title>
        <authorList>
            <consortium name="The Broad Institute Genomics Platform"/>
            <consortium name="The Broad Institute Genome Sequencing Center for Infectious Disease"/>
            <person name="Wu L."/>
            <person name="Ma J."/>
        </authorList>
    </citation>
    <scope>NUCLEOTIDE SEQUENCE [LARGE SCALE GENOMIC DNA]</scope>
    <source>
        <strain evidence="4 5">JCM 14736</strain>
    </source>
</reference>
<dbReference type="InterPro" id="IPR012001">
    <property type="entry name" value="Thiamin_PyroP_enz_TPP-bd_dom"/>
</dbReference>
<evidence type="ECO:0000256" key="1">
    <source>
        <dbReference type="ARBA" id="ARBA00007812"/>
    </source>
</evidence>
<proteinExistence type="inferred from homology"/>
<protein>
    <submittedName>
        <fullName evidence="4">Thiamine pyrophosphate-binding protein</fullName>
    </submittedName>
</protein>
<sequence>MSQFASVAPAAPTVSAALAGALARHTAQGFARIARVNTTLVTDLEQHGIGVTMVGHEVATIASADAFARATGTLAVAVTTTGPGFTNALTALAETTRARVPLIVLAADAPTTGNRPWDVDQEMLAAALGVRTLTVTPDNIDAIVDRAVDSALRTRRPVVLSVAIDVIGAPASLTDSRGIDLSDPAVIRSLSAATLPSAAATPAAIPHPPTGVNPVERTSAVQALTVAMRPVIIAGRGAWLSGAATELGLMADALGAITATTALARGIFPAQHFDVGVVGGLGQDAAMRLISEADAVLVVGASLNSFTTAGGTLFGPHTTVVRIDVDDVPAPEADHEIVQHRLRGDASAVLRELRETLALSRPAPSGWRERVPGLEPGGTLRVRDTGFVEHPTGICADGLLDPRSVATRLAELLPLDRYVATDGGSAIAWSGRYWSVASPARSIMVGSAFRAIGLGCASIAGVAAAAPGSTAVLSTGSDPGLQALDDVETAIRTAQRCVIVVWNDGSSAADFAALANALGAQGVSVTELAHLDALAAWSAAGGTGTILLDCRVSPTVPSYVPRAH</sequence>
<dbReference type="InterPro" id="IPR045229">
    <property type="entry name" value="TPP_enz"/>
</dbReference>
<organism evidence="4 5">
    <name type="scientific">Leucobacter iarius</name>
    <dbReference type="NCBI Taxonomy" id="333963"/>
    <lineage>
        <taxon>Bacteria</taxon>
        <taxon>Bacillati</taxon>
        <taxon>Actinomycetota</taxon>
        <taxon>Actinomycetes</taxon>
        <taxon>Micrococcales</taxon>
        <taxon>Microbacteriaceae</taxon>
        <taxon>Leucobacter</taxon>
    </lineage>
</organism>
<dbReference type="Proteomes" id="UP001500851">
    <property type="component" value="Unassembled WGS sequence"/>
</dbReference>
<accession>A0ABN2LGT4</accession>
<name>A0ABN2LGT4_9MICO</name>
<evidence type="ECO:0000313" key="5">
    <source>
        <dbReference type="Proteomes" id="UP001500851"/>
    </source>
</evidence>
<feature type="domain" description="Thiamine pyrophosphate enzyme N-terminal TPP-binding" evidence="3">
    <location>
        <begin position="13"/>
        <end position="117"/>
    </location>
</feature>
<gene>
    <name evidence="4" type="ORF">GCM10009768_12960</name>
</gene>
<comment type="similarity">
    <text evidence="1">Belongs to the TPP enzyme family.</text>
</comment>
<comment type="caution">
    <text evidence="4">The sequence shown here is derived from an EMBL/GenBank/DDBJ whole genome shotgun (WGS) entry which is preliminary data.</text>
</comment>
<feature type="domain" description="Thiamine pyrophosphate enzyme central" evidence="2">
    <location>
        <begin position="219"/>
        <end position="353"/>
    </location>
</feature>
<dbReference type="Gene3D" id="3.40.50.1220">
    <property type="entry name" value="TPP-binding domain"/>
    <property type="match status" value="1"/>
</dbReference>
<dbReference type="SUPFAM" id="SSF52518">
    <property type="entry name" value="Thiamin diphosphate-binding fold (THDP-binding)"/>
    <property type="match status" value="2"/>
</dbReference>
<evidence type="ECO:0000259" key="3">
    <source>
        <dbReference type="Pfam" id="PF02776"/>
    </source>
</evidence>
<dbReference type="PANTHER" id="PTHR18968">
    <property type="entry name" value="THIAMINE PYROPHOSPHATE ENZYMES"/>
    <property type="match status" value="1"/>
</dbReference>
<dbReference type="Gene3D" id="3.40.50.970">
    <property type="match status" value="2"/>
</dbReference>
<dbReference type="CDD" id="cd07035">
    <property type="entry name" value="TPP_PYR_POX_like"/>
    <property type="match status" value="1"/>
</dbReference>
<dbReference type="Pfam" id="PF00205">
    <property type="entry name" value="TPP_enzyme_M"/>
    <property type="match status" value="1"/>
</dbReference>
<evidence type="ECO:0000313" key="4">
    <source>
        <dbReference type="EMBL" id="GAA1785477.1"/>
    </source>
</evidence>
<dbReference type="InterPro" id="IPR012000">
    <property type="entry name" value="Thiamin_PyroP_enz_cen_dom"/>
</dbReference>
<dbReference type="InterPro" id="IPR029035">
    <property type="entry name" value="DHS-like_NAD/FAD-binding_dom"/>
</dbReference>